<gene>
    <name evidence="2" type="ORF">FWK35_00038800</name>
</gene>
<keyword evidence="3" id="KW-1185">Reference proteome</keyword>
<dbReference type="Proteomes" id="UP000478052">
    <property type="component" value="Unassembled WGS sequence"/>
</dbReference>
<dbReference type="EMBL" id="VUJU01012955">
    <property type="protein sequence ID" value="KAF0706307.1"/>
    <property type="molecule type" value="Genomic_DNA"/>
</dbReference>
<reference evidence="2 3" key="1">
    <citation type="submission" date="2019-08" db="EMBL/GenBank/DDBJ databases">
        <title>Whole genome of Aphis craccivora.</title>
        <authorList>
            <person name="Voronova N.V."/>
            <person name="Shulinski R.S."/>
            <person name="Bandarenka Y.V."/>
            <person name="Zhorov D.G."/>
            <person name="Warner D."/>
        </authorList>
    </citation>
    <scope>NUCLEOTIDE SEQUENCE [LARGE SCALE GENOMIC DNA]</scope>
    <source>
        <strain evidence="2">180601</strain>
        <tissue evidence="2">Whole Body</tissue>
    </source>
</reference>
<proteinExistence type="predicted"/>
<feature type="region of interest" description="Disordered" evidence="1">
    <location>
        <begin position="159"/>
        <end position="188"/>
    </location>
</feature>
<name>A0A6G0VR16_APHCR</name>
<organism evidence="2 3">
    <name type="scientific">Aphis craccivora</name>
    <name type="common">Cowpea aphid</name>
    <dbReference type="NCBI Taxonomy" id="307492"/>
    <lineage>
        <taxon>Eukaryota</taxon>
        <taxon>Metazoa</taxon>
        <taxon>Ecdysozoa</taxon>
        <taxon>Arthropoda</taxon>
        <taxon>Hexapoda</taxon>
        <taxon>Insecta</taxon>
        <taxon>Pterygota</taxon>
        <taxon>Neoptera</taxon>
        <taxon>Paraneoptera</taxon>
        <taxon>Hemiptera</taxon>
        <taxon>Sternorrhyncha</taxon>
        <taxon>Aphidomorpha</taxon>
        <taxon>Aphidoidea</taxon>
        <taxon>Aphididae</taxon>
        <taxon>Aphidini</taxon>
        <taxon>Aphis</taxon>
        <taxon>Aphis</taxon>
    </lineage>
</organism>
<protein>
    <submittedName>
        <fullName evidence="2">Zinc finger protein 431-like</fullName>
    </submittedName>
</protein>
<dbReference type="OrthoDB" id="6644701at2759"/>
<evidence type="ECO:0000313" key="3">
    <source>
        <dbReference type="Proteomes" id="UP000478052"/>
    </source>
</evidence>
<evidence type="ECO:0000313" key="2">
    <source>
        <dbReference type="EMBL" id="KAF0706307.1"/>
    </source>
</evidence>
<evidence type="ECO:0000256" key="1">
    <source>
        <dbReference type="SAM" id="MobiDB-lite"/>
    </source>
</evidence>
<dbReference type="AlphaFoldDB" id="A0A6G0VR16"/>
<sequence length="330" mass="38839">MHFKALFSIIFRAFVGEELGRDDESITAEDFIWYTNRLRRAEERDGVADTVRCIFDILFRNPPKNHEVADFVGYWIIRATPLIAMIYEDCKCINKKFKFSENDFDPYNIRFDYWKKRSREEPFHPSSFTVQEIKSVLLQYNNPLNPVTTITYRTKRRTSEPEYGMLPAPTRNRKKYEPQDEHMGAGPRMQSAQGFWDEECQQAEENACCVASKEQFNDYQPQTNEKSYDVGCSQNEKNRFVAGEAVNVLTGGEPYLAGYISKICGNDIYIKFPGGRYEIYEYKYPPHAILKFRTQFPNGKYSPLIVRPNKPGHRQKIKKYETRIQEYFNK</sequence>
<accession>A0A6G0VR16</accession>
<comment type="caution">
    <text evidence="2">The sequence shown here is derived from an EMBL/GenBank/DDBJ whole genome shotgun (WGS) entry which is preliminary data.</text>
</comment>